<dbReference type="PANTHER" id="PTHR21292:SF4">
    <property type="entry name" value="TUMOR NECROSIS FACTOR ALPHA-INDUCED PROTEIN 2"/>
    <property type="match status" value="1"/>
</dbReference>
<dbReference type="GeneTree" id="ENSGT01030000234613"/>
<comment type="similarity">
    <text evidence="1">Belongs to the SEC6 family.</text>
</comment>
<dbReference type="Ensembl" id="ENSLCAT00010057440.1">
    <property type="protein sequence ID" value="ENSLCAP00010055936.1"/>
    <property type="gene ID" value="ENSLCAG00010026079.1"/>
</dbReference>
<accession>A0A4W6FXG9</accession>
<organism evidence="2 3">
    <name type="scientific">Lates calcarifer</name>
    <name type="common">Barramundi</name>
    <name type="synonym">Holocentrus calcarifer</name>
    <dbReference type="NCBI Taxonomy" id="8187"/>
    <lineage>
        <taxon>Eukaryota</taxon>
        <taxon>Metazoa</taxon>
        <taxon>Chordata</taxon>
        <taxon>Craniata</taxon>
        <taxon>Vertebrata</taxon>
        <taxon>Euteleostomi</taxon>
        <taxon>Actinopterygii</taxon>
        <taxon>Neopterygii</taxon>
        <taxon>Teleostei</taxon>
        <taxon>Neoteleostei</taxon>
        <taxon>Acanthomorphata</taxon>
        <taxon>Carangaria</taxon>
        <taxon>Carangaria incertae sedis</taxon>
        <taxon>Centropomidae</taxon>
        <taxon>Lates</taxon>
    </lineage>
</organism>
<dbReference type="InterPro" id="IPR010326">
    <property type="entry name" value="EXOC3/Sec6"/>
</dbReference>
<sequence>MRTRSDSSEPDGTRPNFLPGLTARASGGNWFRGKLPRLFRRSLNVLFYYKPHLPQFETRPPLFFSLSVILTFEENLGLHKYSEASQLLIQREESLFGEITELDSLARHEEEVNDLAEDYGILKRNILQTLLQSLKADANTEALTSAVKAIYQEDKQDGLWRQTDRTRPGWRPNSWRELHDATLHNLVNERMDYPSTPSANQEGQSSVEAHIHSMGRQLKDDLLMVVEVVRNCYPPETDICNVYARLYHQTFSARLRKVADFGLEDKDCQFLLRWVNEYYPGSVFHCELTWLLWFIYRDTLTKNGDLFLEDVRKDCLSVLTDMKESAHMYLLSPVHEVLKVRLFTRDMGELMSKFHQEVTVEYVKRLLRGEVKLKDKERQDKAYVTVKNDAERLHSLFIKMGSKEDWLKEILIKIAEVLKLQELPAIQMQVASLGSAFPDLRFFFSQTPVSKTGFGI</sequence>
<dbReference type="GO" id="GO:0006887">
    <property type="term" value="P:exocytosis"/>
    <property type="evidence" value="ECO:0007669"/>
    <property type="project" value="InterPro"/>
</dbReference>
<proteinExistence type="inferred from homology"/>
<evidence type="ECO:0000313" key="2">
    <source>
        <dbReference type="Ensembl" id="ENSLCAP00010055936.1"/>
    </source>
</evidence>
<dbReference type="GO" id="GO:0000145">
    <property type="term" value="C:exocyst"/>
    <property type="evidence" value="ECO:0007669"/>
    <property type="project" value="InterPro"/>
</dbReference>
<dbReference type="Pfam" id="PF06046">
    <property type="entry name" value="Sec6"/>
    <property type="match status" value="2"/>
</dbReference>
<keyword evidence="3" id="KW-1185">Reference proteome</keyword>
<evidence type="ECO:0000313" key="3">
    <source>
        <dbReference type="Proteomes" id="UP000314980"/>
    </source>
</evidence>
<protein>
    <recommendedName>
        <fullName evidence="4">Tumor necrosis factor, alpha-induced protein 2b</fullName>
    </recommendedName>
</protein>
<dbReference type="Gene3D" id="1.10.357.70">
    <property type="entry name" value="Exocyst complex component Sec6, C-terminal domain"/>
    <property type="match status" value="1"/>
</dbReference>
<dbReference type="GO" id="GO:0000149">
    <property type="term" value="F:SNARE binding"/>
    <property type="evidence" value="ECO:0007669"/>
    <property type="project" value="TreeGrafter"/>
</dbReference>
<evidence type="ECO:0000256" key="1">
    <source>
        <dbReference type="ARBA" id="ARBA00009447"/>
    </source>
</evidence>
<reference evidence="2" key="2">
    <citation type="submission" date="2025-08" db="UniProtKB">
        <authorList>
            <consortium name="Ensembl"/>
        </authorList>
    </citation>
    <scope>IDENTIFICATION</scope>
</reference>
<name>A0A4W6FXG9_LATCA</name>
<dbReference type="Proteomes" id="UP000314980">
    <property type="component" value="Unassembled WGS sequence"/>
</dbReference>
<dbReference type="PANTHER" id="PTHR21292">
    <property type="entry name" value="EXOCYST COMPLEX COMPONENT SEC6-RELATED"/>
    <property type="match status" value="1"/>
</dbReference>
<dbReference type="GO" id="GO:0051601">
    <property type="term" value="P:exocyst localization"/>
    <property type="evidence" value="ECO:0007669"/>
    <property type="project" value="TreeGrafter"/>
</dbReference>
<reference evidence="3" key="1">
    <citation type="submission" date="2015-09" db="EMBL/GenBank/DDBJ databases">
        <authorList>
            <person name="Sai Rama Sridatta P."/>
        </authorList>
    </citation>
    <scope>NUCLEOTIDE SEQUENCE [LARGE SCALE GENOMIC DNA]</scope>
</reference>
<reference evidence="2" key="3">
    <citation type="submission" date="2025-09" db="UniProtKB">
        <authorList>
            <consortium name="Ensembl"/>
        </authorList>
    </citation>
    <scope>IDENTIFICATION</scope>
</reference>
<dbReference type="InterPro" id="IPR042532">
    <property type="entry name" value="EXOC3/Sec6_C"/>
</dbReference>
<evidence type="ECO:0008006" key="4">
    <source>
        <dbReference type="Google" id="ProtNLM"/>
    </source>
</evidence>
<dbReference type="AlphaFoldDB" id="A0A4W6FXG9"/>